<name>A0A076LV04_9GAMM</name>
<organism evidence="1 2">
    <name type="scientific">Edwardsiella anguillarum ET080813</name>
    <dbReference type="NCBI Taxonomy" id="667120"/>
    <lineage>
        <taxon>Bacteria</taxon>
        <taxon>Pseudomonadati</taxon>
        <taxon>Pseudomonadota</taxon>
        <taxon>Gammaproteobacteria</taxon>
        <taxon>Enterobacterales</taxon>
        <taxon>Hafniaceae</taxon>
        <taxon>Edwardsiella</taxon>
    </lineage>
</organism>
<dbReference type="EMBL" id="CP006664">
    <property type="protein sequence ID" value="AIJ10278.1"/>
    <property type="molecule type" value="Genomic_DNA"/>
</dbReference>
<accession>A0A076LV04</accession>
<dbReference type="KEGG" id="ete:ETEE_3868"/>
<dbReference type="HOGENOM" id="CLU_3215566_0_0_6"/>
<evidence type="ECO:0000313" key="1">
    <source>
        <dbReference type="EMBL" id="AIJ10278.1"/>
    </source>
</evidence>
<protein>
    <submittedName>
        <fullName evidence="1">Uncharacterized protein</fullName>
    </submittedName>
</protein>
<evidence type="ECO:0000313" key="2">
    <source>
        <dbReference type="Proteomes" id="UP000028681"/>
    </source>
</evidence>
<gene>
    <name evidence="1" type="ORF">ETEE_3868</name>
</gene>
<dbReference type="AlphaFoldDB" id="A0A076LV04"/>
<sequence>MFIPRPAIFKTHLLLKIKIETDITPEKYRWTPHPVERLSRPQHK</sequence>
<dbReference type="Proteomes" id="UP000028681">
    <property type="component" value="Chromosome"/>
</dbReference>
<reference evidence="1 2" key="1">
    <citation type="journal article" date="2012" name="PLoS ONE">
        <title>Edwardsiella comparative phylogenomics reveal the new intra/inter-species taxonomic relationships, virulence evolution and niche adaptation mechanisms.</title>
        <authorList>
            <person name="Yang M."/>
            <person name="Lv Y."/>
            <person name="Xiao J."/>
            <person name="Wu H."/>
            <person name="Zheng H."/>
            <person name="Liu Q."/>
            <person name="Zhang Y."/>
            <person name="Wang Q."/>
        </authorList>
    </citation>
    <scope>NUCLEOTIDE SEQUENCE [LARGE SCALE GENOMIC DNA]</scope>
    <source>
        <strain evidence="2">080813</strain>
    </source>
</reference>
<proteinExistence type="predicted"/>